<keyword evidence="5" id="KW-0804">Transcription</keyword>
<dbReference type="RefSeq" id="WP_377130359.1">
    <property type="nucleotide sequence ID" value="NZ_JBHUON010000033.1"/>
</dbReference>
<feature type="domain" description="Response regulatory" evidence="8">
    <location>
        <begin position="4"/>
        <end position="118"/>
    </location>
</feature>
<dbReference type="Gene3D" id="1.10.8.60">
    <property type="match status" value="1"/>
</dbReference>
<accession>A0ABW5XUU7</accession>
<dbReference type="InterPro" id="IPR025943">
    <property type="entry name" value="Sigma_54_int_dom_ATP-bd_2"/>
</dbReference>
<dbReference type="InterPro" id="IPR058031">
    <property type="entry name" value="AAA_lid_NorR"/>
</dbReference>
<evidence type="ECO:0000256" key="4">
    <source>
        <dbReference type="ARBA" id="ARBA00023125"/>
    </source>
</evidence>
<evidence type="ECO:0000313" key="9">
    <source>
        <dbReference type="EMBL" id="MFD2866716.1"/>
    </source>
</evidence>
<feature type="modified residue" description="4-aspartylphosphate" evidence="6">
    <location>
        <position position="54"/>
    </location>
</feature>
<keyword evidence="3" id="KW-0805">Transcription regulation</keyword>
<dbReference type="Proteomes" id="UP001597601">
    <property type="component" value="Unassembled WGS sequence"/>
</dbReference>
<dbReference type="Gene3D" id="3.40.50.300">
    <property type="entry name" value="P-loop containing nucleotide triphosphate hydrolases"/>
    <property type="match status" value="1"/>
</dbReference>
<keyword evidence="6" id="KW-0597">Phosphoprotein</keyword>
<evidence type="ECO:0000256" key="5">
    <source>
        <dbReference type="ARBA" id="ARBA00023163"/>
    </source>
</evidence>
<dbReference type="PROSITE" id="PS00676">
    <property type="entry name" value="SIGMA54_INTERACT_2"/>
    <property type="match status" value="1"/>
</dbReference>
<dbReference type="CDD" id="cd00009">
    <property type="entry name" value="AAA"/>
    <property type="match status" value="1"/>
</dbReference>
<dbReference type="Gene3D" id="1.10.10.60">
    <property type="entry name" value="Homeodomain-like"/>
    <property type="match status" value="1"/>
</dbReference>
<reference evidence="10" key="1">
    <citation type="journal article" date="2019" name="Int. J. Syst. Evol. Microbiol.">
        <title>The Global Catalogue of Microorganisms (GCM) 10K type strain sequencing project: providing services to taxonomists for standard genome sequencing and annotation.</title>
        <authorList>
            <consortium name="The Broad Institute Genomics Platform"/>
            <consortium name="The Broad Institute Genome Sequencing Center for Infectious Disease"/>
            <person name="Wu L."/>
            <person name="Ma J."/>
        </authorList>
    </citation>
    <scope>NUCLEOTIDE SEQUENCE [LARGE SCALE GENOMIC DNA]</scope>
    <source>
        <strain evidence="10">KCTC 52232</strain>
    </source>
</reference>
<dbReference type="InterPro" id="IPR009057">
    <property type="entry name" value="Homeodomain-like_sf"/>
</dbReference>
<dbReference type="EMBL" id="JBHUON010000033">
    <property type="protein sequence ID" value="MFD2866716.1"/>
    <property type="molecule type" value="Genomic_DNA"/>
</dbReference>
<evidence type="ECO:0000259" key="7">
    <source>
        <dbReference type="PROSITE" id="PS50045"/>
    </source>
</evidence>
<dbReference type="InterPro" id="IPR025944">
    <property type="entry name" value="Sigma_54_int_dom_CS"/>
</dbReference>
<name>A0ABW5XUU7_9SPHI</name>
<dbReference type="Pfam" id="PF00072">
    <property type="entry name" value="Response_reg"/>
    <property type="match status" value="1"/>
</dbReference>
<dbReference type="Gene3D" id="3.40.50.2300">
    <property type="match status" value="1"/>
</dbReference>
<keyword evidence="10" id="KW-1185">Reference proteome</keyword>
<evidence type="ECO:0000256" key="2">
    <source>
        <dbReference type="ARBA" id="ARBA00022840"/>
    </source>
</evidence>
<dbReference type="PANTHER" id="PTHR32071">
    <property type="entry name" value="TRANSCRIPTIONAL REGULATORY PROTEIN"/>
    <property type="match status" value="1"/>
</dbReference>
<dbReference type="PROSITE" id="PS00688">
    <property type="entry name" value="SIGMA54_INTERACT_3"/>
    <property type="match status" value="1"/>
</dbReference>
<dbReference type="SMART" id="SM00382">
    <property type="entry name" value="AAA"/>
    <property type="match status" value="1"/>
</dbReference>
<dbReference type="Pfam" id="PF00158">
    <property type="entry name" value="Sigma54_activat"/>
    <property type="match status" value="1"/>
</dbReference>
<evidence type="ECO:0000259" key="8">
    <source>
        <dbReference type="PROSITE" id="PS50110"/>
    </source>
</evidence>
<gene>
    <name evidence="9" type="ORF">ACFSYC_18620</name>
</gene>
<dbReference type="SMART" id="SM00448">
    <property type="entry name" value="REC"/>
    <property type="match status" value="1"/>
</dbReference>
<evidence type="ECO:0000256" key="6">
    <source>
        <dbReference type="PROSITE-ProRule" id="PRU00169"/>
    </source>
</evidence>
<dbReference type="PROSITE" id="PS50045">
    <property type="entry name" value="SIGMA54_INTERACT_4"/>
    <property type="match status" value="1"/>
</dbReference>
<dbReference type="InterPro" id="IPR027417">
    <property type="entry name" value="P-loop_NTPase"/>
</dbReference>
<dbReference type="SUPFAM" id="SSF46689">
    <property type="entry name" value="Homeodomain-like"/>
    <property type="match status" value="1"/>
</dbReference>
<dbReference type="InterPro" id="IPR011006">
    <property type="entry name" value="CheY-like_superfamily"/>
</dbReference>
<proteinExistence type="predicted"/>
<dbReference type="SUPFAM" id="SSF52172">
    <property type="entry name" value="CheY-like"/>
    <property type="match status" value="1"/>
</dbReference>
<feature type="domain" description="Sigma-54 factor interaction" evidence="7">
    <location>
        <begin position="336"/>
        <end position="565"/>
    </location>
</feature>
<dbReference type="PROSITE" id="PS50110">
    <property type="entry name" value="RESPONSE_REGULATORY"/>
    <property type="match status" value="1"/>
</dbReference>
<dbReference type="CDD" id="cd17534">
    <property type="entry name" value="REC_DC-like"/>
    <property type="match status" value="1"/>
</dbReference>
<dbReference type="InterPro" id="IPR002078">
    <property type="entry name" value="Sigma_54_int"/>
</dbReference>
<dbReference type="PROSITE" id="PS00675">
    <property type="entry name" value="SIGMA54_INTERACT_1"/>
    <property type="match status" value="1"/>
</dbReference>
<dbReference type="InterPro" id="IPR001789">
    <property type="entry name" value="Sig_transdc_resp-reg_receiver"/>
</dbReference>
<dbReference type="InterPro" id="IPR025662">
    <property type="entry name" value="Sigma_54_int_dom_ATP-bd_1"/>
</dbReference>
<evidence type="ECO:0000256" key="3">
    <source>
        <dbReference type="ARBA" id="ARBA00023015"/>
    </source>
</evidence>
<keyword evidence="1" id="KW-0547">Nucleotide-binding</keyword>
<dbReference type="InterPro" id="IPR003593">
    <property type="entry name" value="AAA+_ATPase"/>
</dbReference>
<organism evidence="9 10">
    <name type="scientific">Mucilaginibacter antarcticus</name>
    <dbReference type="NCBI Taxonomy" id="1855725"/>
    <lineage>
        <taxon>Bacteria</taxon>
        <taxon>Pseudomonadati</taxon>
        <taxon>Bacteroidota</taxon>
        <taxon>Sphingobacteriia</taxon>
        <taxon>Sphingobacteriales</taxon>
        <taxon>Sphingobacteriaceae</taxon>
        <taxon>Mucilaginibacter</taxon>
    </lineage>
</organism>
<dbReference type="Pfam" id="PF25601">
    <property type="entry name" value="AAA_lid_14"/>
    <property type="match status" value="1"/>
</dbReference>
<keyword evidence="2" id="KW-0067">ATP-binding</keyword>
<protein>
    <submittedName>
        <fullName evidence="9">Sigma 54-interacting transcriptional regulator</fullName>
    </submittedName>
</protein>
<sequence length="647" mass="72870">MQRKILIVEDESMIALDLKLILTKAGYQVCGMASSVPEALELVSAHKPELVLLDIYLKGSKTGIDLAHILTERNIAFVYLSANFDSGILDKAKATQPYGFLVKPFRQNELLITLEVAFYRHQNSLESKIRNQKAFENTVREIISDTGDQDQKFLRVISSLQQYVPFDYITITKISPAQNRKVYTTFLRIGFNEYQQIGTIEFLNIARITNEEMKVLHPDSGAVTKLEYANGIDFHRDNQSNRLRKLVAKTFDLHSGLKLPVLATDGNIYAVSFYSRKDEGYNNDHLTFLSYANQTLIPAFDNTWSSKFETSPFEEATSTGFSYVVPANVPVADKKIIGNSHQILTVQDMVSIVAPLDTSVLILGESGTGKERIAKSIHQLSSRNKQPLVIVNCASLPANLIESELFGHEKGSFTGALERRLGKFELADKGTIFLDEIGEMPQELQVKLLRVLQEQEIERIGGKAPIKINVRIIAATNRVLEKEVEEGRFRLDLYYRLYVFPILIPPLRERKEDIPVLADHFIAYFSAKIGRKVNGISNEVLDQLMSYNWPGNVRELEHLIERSILLNSGPVLQQIFLPKLYSSALNAKPSEELLKSDEQNSRDHIVAVLRKCKGRVSGAGGAAEILDMQPTTLHSKIKKLGIQKEDY</sequence>
<evidence type="ECO:0000313" key="10">
    <source>
        <dbReference type="Proteomes" id="UP001597601"/>
    </source>
</evidence>
<keyword evidence="4" id="KW-0238">DNA-binding</keyword>
<dbReference type="PANTHER" id="PTHR32071:SF123">
    <property type="entry name" value="DNA-BINDING TRANSCRIPTIONAL ACTIVATOR HYFR-RELATED"/>
    <property type="match status" value="1"/>
</dbReference>
<evidence type="ECO:0000256" key="1">
    <source>
        <dbReference type="ARBA" id="ARBA00022741"/>
    </source>
</evidence>
<comment type="caution">
    <text evidence="9">The sequence shown here is derived from an EMBL/GenBank/DDBJ whole genome shotgun (WGS) entry which is preliminary data.</text>
</comment>
<dbReference type="SUPFAM" id="SSF52540">
    <property type="entry name" value="P-loop containing nucleoside triphosphate hydrolases"/>
    <property type="match status" value="1"/>
</dbReference>